<proteinExistence type="predicted"/>
<dbReference type="Proteomes" id="UP000824160">
    <property type="component" value="Unassembled WGS sequence"/>
</dbReference>
<evidence type="ECO:0000313" key="3">
    <source>
        <dbReference type="EMBL" id="HIT94356.1"/>
    </source>
</evidence>
<evidence type="ECO:0000313" key="4">
    <source>
        <dbReference type="Proteomes" id="UP000824160"/>
    </source>
</evidence>
<organism evidence="3 4">
    <name type="scientific">Candidatus Faecivivens stercoripullorum</name>
    <dbReference type="NCBI Taxonomy" id="2840805"/>
    <lineage>
        <taxon>Bacteria</taxon>
        <taxon>Bacillati</taxon>
        <taxon>Bacillota</taxon>
        <taxon>Clostridia</taxon>
        <taxon>Eubacteriales</taxon>
        <taxon>Oscillospiraceae</taxon>
        <taxon>Oscillospiraceae incertae sedis</taxon>
        <taxon>Candidatus Faecivivens</taxon>
    </lineage>
</organism>
<evidence type="ECO:0000256" key="2">
    <source>
        <dbReference type="SAM" id="Phobius"/>
    </source>
</evidence>
<dbReference type="AlphaFoldDB" id="A0A9D1H6C5"/>
<name>A0A9D1H6C5_9FIRM</name>
<sequence length="102" mass="10623">MQKKKVCPKCGIPLEGTACPVCGEKTGAKEFIPLESSGFSRGNLRLLGILGGVVAVLAICALLLLTFGSQQPEESSSVSSASEESSQVEPSEVELPDSLLDE</sequence>
<feature type="compositionally biased region" description="Low complexity" evidence="1">
    <location>
        <begin position="73"/>
        <end position="90"/>
    </location>
</feature>
<reference evidence="3" key="1">
    <citation type="submission" date="2020-10" db="EMBL/GenBank/DDBJ databases">
        <authorList>
            <person name="Gilroy R."/>
        </authorList>
    </citation>
    <scope>NUCLEOTIDE SEQUENCE</scope>
    <source>
        <strain evidence="3">ChiBcec7-5410</strain>
    </source>
</reference>
<dbReference type="EMBL" id="DVLW01000112">
    <property type="protein sequence ID" value="HIT94356.1"/>
    <property type="molecule type" value="Genomic_DNA"/>
</dbReference>
<feature type="compositionally biased region" description="Acidic residues" evidence="1">
    <location>
        <begin position="91"/>
        <end position="102"/>
    </location>
</feature>
<keyword evidence="2" id="KW-0472">Membrane</keyword>
<reference evidence="3" key="2">
    <citation type="journal article" date="2021" name="PeerJ">
        <title>Extensive microbial diversity within the chicken gut microbiome revealed by metagenomics and culture.</title>
        <authorList>
            <person name="Gilroy R."/>
            <person name="Ravi A."/>
            <person name="Getino M."/>
            <person name="Pursley I."/>
            <person name="Horton D.L."/>
            <person name="Alikhan N.F."/>
            <person name="Baker D."/>
            <person name="Gharbi K."/>
            <person name="Hall N."/>
            <person name="Watson M."/>
            <person name="Adriaenssens E.M."/>
            <person name="Foster-Nyarko E."/>
            <person name="Jarju S."/>
            <person name="Secka A."/>
            <person name="Antonio M."/>
            <person name="Oren A."/>
            <person name="Chaudhuri R.R."/>
            <person name="La Ragione R."/>
            <person name="Hildebrand F."/>
            <person name="Pallen M.J."/>
        </authorList>
    </citation>
    <scope>NUCLEOTIDE SEQUENCE</scope>
    <source>
        <strain evidence="3">ChiBcec7-5410</strain>
    </source>
</reference>
<evidence type="ECO:0000256" key="1">
    <source>
        <dbReference type="SAM" id="MobiDB-lite"/>
    </source>
</evidence>
<accession>A0A9D1H6C5</accession>
<gene>
    <name evidence="3" type="ORF">IAC43_04165</name>
</gene>
<feature type="transmembrane region" description="Helical" evidence="2">
    <location>
        <begin position="46"/>
        <end position="67"/>
    </location>
</feature>
<keyword evidence="2" id="KW-0812">Transmembrane</keyword>
<comment type="caution">
    <text evidence="3">The sequence shown here is derived from an EMBL/GenBank/DDBJ whole genome shotgun (WGS) entry which is preliminary data.</text>
</comment>
<protein>
    <submittedName>
        <fullName evidence="3">Uncharacterized protein</fullName>
    </submittedName>
</protein>
<feature type="region of interest" description="Disordered" evidence="1">
    <location>
        <begin position="73"/>
        <end position="102"/>
    </location>
</feature>
<keyword evidence="2" id="KW-1133">Transmembrane helix</keyword>